<reference evidence="2" key="1">
    <citation type="journal article" date="2014" name="Int. J. Syst. Evol. Microbiol.">
        <title>Complete genome sequence of Corynebacterium casei LMG S-19264T (=DSM 44701T), isolated from a smear-ripened cheese.</title>
        <authorList>
            <consortium name="US DOE Joint Genome Institute (JGI-PGF)"/>
            <person name="Walter F."/>
            <person name="Albersmeier A."/>
            <person name="Kalinowski J."/>
            <person name="Ruckert C."/>
        </authorList>
    </citation>
    <scope>NUCLEOTIDE SEQUENCE</scope>
    <source>
        <strain evidence="2">CGMCC 1.12785</strain>
    </source>
</reference>
<proteinExistence type="predicted"/>
<reference evidence="2" key="2">
    <citation type="submission" date="2020-09" db="EMBL/GenBank/DDBJ databases">
        <authorList>
            <person name="Sun Q."/>
            <person name="Zhou Y."/>
        </authorList>
    </citation>
    <scope>NUCLEOTIDE SEQUENCE</scope>
    <source>
        <strain evidence="2">CGMCC 1.12785</strain>
    </source>
</reference>
<sequence>MTLRYAGTTRGEETDNETGDVTVRRGGEPNESLPDYQPTTQIRAGIDR</sequence>
<dbReference type="Proteomes" id="UP000616114">
    <property type="component" value="Unassembled WGS sequence"/>
</dbReference>
<dbReference type="RefSeq" id="WP_188551956.1">
    <property type="nucleotide sequence ID" value="NZ_BMFY01000020.1"/>
</dbReference>
<evidence type="ECO:0000313" key="2">
    <source>
        <dbReference type="EMBL" id="GGA27371.1"/>
    </source>
</evidence>
<gene>
    <name evidence="2" type="ORF">GCM10011333_32690</name>
</gene>
<comment type="caution">
    <text evidence="2">The sequence shown here is derived from an EMBL/GenBank/DDBJ whole genome shotgun (WGS) entry which is preliminary data.</text>
</comment>
<feature type="region of interest" description="Disordered" evidence="1">
    <location>
        <begin position="1"/>
        <end position="48"/>
    </location>
</feature>
<evidence type="ECO:0000313" key="3">
    <source>
        <dbReference type="Proteomes" id="UP000616114"/>
    </source>
</evidence>
<dbReference type="EMBL" id="BMFY01000020">
    <property type="protein sequence ID" value="GGA27371.1"/>
    <property type="molecule type" value="Genomic_DNA"/>
</dbReference>
<evidence type="ECO:0000256" key="1">
    <source>
        <dbReference type="SAM" id="MobiDB-lite"/>
    </source>
</evidence>
<organism evidence="2 3">
    <name type="scientific">Sediminivirga luteola</name>
    <dbReference type="NCBI Taxonomy" id="1774748"/>
    <lineage>
        <taxon>Bacteria</taxon>
        <taxon>Bacillati</taxon>
        <taxon>Actinomycetota</taxon>
        <taxon>Actinomycetes</taxon>
        <taxon>Micrococcales</taxon>
        <taxon>Brevibacteriaceae</taxon>
        <taxon>Sediminivirga</taxon>
    </lineage>
</organism>
<dbReference type="AlphaFoldDB" id="A0A8J2XM19"/>
<accession>A0A8J2XM19</accession>
<keyword evidence="3" id="KW-1185">Reference proteome</keyword>
<name>A0A8J2XM19_9MICO</name>
<protein>
    <submittedName>
        <fullName evidence="2">Uncharacterized protein</fullName>
    </submittedName>
</protein>